<proteinExistence type="predicted"/>
<dbReference type="PROSITE" id="PS50901">
    <property type="entry name" value="FTSK"/>
    <property type="match status" value="1"/>
</dbReference>
<gene>
    <name evidence="6" type="ORF">WMQ01_10965</name>
</gene>
<dbReference type="Pfam" id="PF09848">
    <property type="entry name" value="SLFN-g3_helicase"/>
    <property type="match status" value="1"/>
</dbReference>
<evidence type="ECO:0000313" key="6">
    <source>
        <dbReference type="EMBL" id="MEK0146575.1"/>
    </source>
</evidence>
<dbReference type="InterPro" id="IPR002543">
    <property type="entry name" value="FtsK_dom"/>
</dbReference>
<name>A0ABU8Y7E9_9CORY</name>
<dbReference type="EMBL" id="JBBMGJ010000033">
    <property type="protein sequence ID" value="MEK0146575.1"/>
    <property type="molecule type" value="Genomic_DNA"/>
</dbReference>
<evidence type="ECO:0000256" key="3">
    <source>
        <dbReference type="PROSITE-ProRule" id="PRU00289"/>
    </source>
</evidence>
<reference evidence="6 7" key="1">
    <citation type="submission" date="2024-01" db="EMBL/GenBank/DDBJ databases">
        <title>Description of two novel Corynebacterium species isolated from human nasal passages and skin.</title>
        <authorList>
            <person name="Popowitch E."/>
            <person name="Tran T.H."/>
            <person name="Escapa I.F."/>
            <person name="Bhatt E."/>
            <person name="Sozat A.K."/>
            <person name="Roberts A.Q."/>
            <person name="Segre J.A."/>
            <person name="Kong H."/>
            <person name="Conlan S."/>
            <person name="Lemon K.P."/>
            <person name="Kelly M.S."/>
        </authorList>
    </citation>
    <scope>NUCLEOTIDE SEQUENCE [LARGE SCALE GENOMIC DNA]</scope>
    <source>
        <strain evidence="6 7">KPL2619</strain>
    </source>
</reference>
<keyword evidence="4" id="KW-0812">Transmembrane</keyword>
<dbReference type="InterPro" id="IPR003593">
    <property type="entry name" value="AAA+_ATPase"/>
</dbReference>
<evidence type="ECO:0000259" key="5">
    <source>
        <dbReference type="PROSITE" id="PS50901"/>
    </source>
</evidence>
<dbReference type="InterPro" id="IPR027417">
    <property type="entry name" value="P-loop_NTPase"/>
</dbReference>
<feature type="binding site" evidence="3">
    <location>
        <begin position="172"/>
        <end position="179"/>
    </location>
    <ligand>
        <name>ATP</name>
        <dbReference type="ChEBI" id="CHEBI:30616"/>
    </ligand>
</feature>
<dbReference type="InterPro" id="IPR050206">
    <property type="entry name" value="FtsK/SpoIIIE/SftA"/>
</dbReference>
<keyword evidence="4" id="KW-0472">Membrane</keyword>
<feature type="transmembrane region" description="Helical" evidence="4">
    <location>
        <begin position="27"/>
        <end position="48"/>
    </location>
</feature>
<feature type="domain" description="FtsK" evidence="5">
    <location>
        <begin position="155"/>
        <end position="321"/>
    </location>
</feature>
<keyword evidence="1 3" id="KW-0547">Nucleotide-binding</keyword>
<dbReference type="Gene3D" id="3.40.50.300">
    <property type="entry name" value="P-loop containing nucleotide triphosphate hydrolases"/>
    <property type="match status" value="1"/>
</dbReference>
<dbReference type="PANTHER" id="PTHR22683">
    <property type="entry name" value="SPORULATION PROTEIN RELATED"/>
    <property type="match status" value="1"/>
</dbReference>
<dbReference type="SMART" id="SM00382">
    <property type="entry name" value="AAA"/>
    <property type="match status" value="1"/>
</dbReference>
<evidence type="ECO:0000256" key="1">
    <source>
        <dbReference type="ARBA" id="ARBA00022741"/>
    </source>
</evidence>
<dbReference type="RefSeq" id="WP_340418634.1">
    <property type="nucleotide sequence ID" value="NZ_JBBMGJ010000033.1"/>
</dbReference>
<organism evidence="6 7">
    <name type="scientific">Corynebacterium yonathiae</name>
    <dbReference type="NCBI Taxonomy" id="2913504"/>
    <lineage>
        <taxon>Bacteria</taxon>
        <taxon>Bacillati</taxon>
        <taxon>Actinomycetota</taxon>
        <taxon>Actinomycetes</taxon>
        <taxon>Mycobacteriales</taxon>
        <taxon>Corynebacteriaceae</taxon>
        <taxon>Corynebacterium</taxon>
    </lineage>
</organism>
<keyword evidence="2 3" id="KW-0067">ATP-binding</keyword>
<accession>A0ABU8Y7E9</accession>
<protein>
    <submittedName>
        <fullName evidence="6">FtsK/SpoIIIE domain-containing protein</fullName>
    </submittedName>
</protein>
<keyword evidence="4" id="KW-1133">Transmembrane helix</keyword>
<evidence type="ECO:0000256" key="4">
    <source>
        <dbReference type="SAM" id="Phobius"/>
    </source>
</evidence>
<dbReference type="PANTHER" id="PTHR22683:SF41">
    <property type="entry name" value="DNA TRANSLOCASE FTSK"/>
    <property type="match status" value="1"/>
</dbReference>
<evidence type="ECO:0000256" key="2">
    <source>
        <dbReference type="ARBA" id="ARBA00022840"/>
    </source>
</evidence>
<keyword evidence="7" id="KW-1185">Reference proteome</keyword>
<sequence length="361" mass="40351">MNSSSRNDEMEQLRTAADNADAALLKALPWIILLVIAAVSVYFLYTALQRKWFRSRAAYRTHTCREEIGKHFGLTIRRVSRDGKIVISPGETEKWQRRGLEAELAQFLRTSIKLSSFDGYVVVKDAVKTPGYLPGRARFSATTGEMLIGVDTESGEPARITLREKSGFILAGKPGSGKTVFLNQLIMALMTRSEVVAFDGKKDDPEKILGKVEFLQDTMKKRLEKDIDYWRRDTKDRPKLLLLVLDEAQTWFSPASTSKRDKTAAAERETLVRDLIQRGRSAGVLVVLATQRMTADIIPSGIRDICGVKMVGRVTRPEDSQLVLGVRPGEGEPDPLSAKPGQFVVDDEAHPMRMVQVYGPR</sequence>
<evidence type="ECO:0000313" key="7">
    <source>
        <dbReference type="Proteomes" id="UP001371299"/>
    </source>
</evidence>
<dbReference type="Proteomes" id="UP001371299">
    <property type="component" value="Unassembled WGS sequence"/>
</dbReference>
<comment type="caution">
    <text evidence="6">The sequence shown here is derived from an EMBL/GenBank/DDBJ whole genome shotgun (WGS) entry which is preliminary data.</text>
</comment>
<dbReference type="InterPro" id="IPR018647">
    <property type="entry name" value="SLFN_3-like_DNA/RNA_helicase"/>
</dbReference>
<dbReference type="SUPFAM" id="SSF52540">
    <property type="entry name" value="P-loop containing nucleoside triphosphate hydrolases"/>
    <property type="match status" value="1"/>
</dbReference>